<feature type="DNA-binding region" description="H-T-H motif" evidence="4">
    <location>
        <begin position="28"/>
        <end position="47"/>
    </location>
</feature>
<accession>A0A7C1H2B4</accession>
<dbReference type="SUPFAM" id="SSF46689">
    <property type="entry name" value="Homeodomain-like"/>
    <property type="match status" value="1"/>
</dbReference>
<dbReference type="PANTHER" id="PTHR30055:SF226">
    <property type="entry name" value="HTH-TYPE TRANSCRIPTIONAL REGULATOR PKSA"/>
    <property type="match status" value="1"/>
</dbReference>
<protein>
    <submittedName>
        <fullName evidence="6">TetR/AcrR family transcriptional regulator</fullName>
    </submittedName>
</protein>
<dbReference type="InterPro" id="IPR041490">
    <property type="entry name" value="KstR2_TetR_C"/>
</dbReference>
<dbReference type="PANTHER" id="PTHR30055">
    <property type="entry name" value="HTH-TYPE TRANSCRIPTIONAL REGULATOR RUTR"/>
    <property type="match status" value="1"/>
</dbReference>
<evidence type="ECO:0000259" key="5">
    <source>
        <dbReference type="PROSITE" id="PS50977"/>
    </source>
</evidence>
<comment type="caution">
    <text evidence="6">The sequence shown here is derived from an EMBL/GenBank/DDBJ whole genome shotgun (WGS) entry which is preliminary data.</text>
</comment>
<dbReference type="GO" id="GO:0000976">
    <property type="term" value="F:transcription cis-regulatory region binding"/>
    <property type="evidence" value="ECO:0007669"/>
    <property type="project" value="TreeGrafter"/>
</dbReference>
<dbReference type="Gene3D" id="1.10.357.10">
    <property type="entry name" value="Tetracycline Repressor, domain 2"/>
    <property type="match status" value="1"/>
</dbReference>
<dbReference type="InterPro" id="IPR050109">
    <property type="entry name" value="HTH-type_TetR-like_transc_reg"/>
</dbReference>
<dbReference type="InterPro" id="IPR001647">
    <property type="entry name" value="HTH_TetR"/>
</dbReference>
<dbReference type="PRINTS" id="PR00455">
    <property type="entry name" value="HTHTETR"/>
</dbReference>
<dbReference type="Proteomes" id="UP000886198">
    <property type="component" value="Unassembled WGS sequence"/>
</dbReference>
<dbReference type="InterPro" id="IPR036271">
    <property type="entry name" value="Tet_transcr_reg_TetR-rel_C_sf"/>
</dbReference>
<dbReference type="PROSITE" id="PS50977">
    <property type="entry name" value="HTH_TETR_2"/>
    <property type="match status" value="1"/>
</dbReference>
<evidence type="ECO:0000256" key="1">
    <source>
        <dbReference type="ARBA" id="ARBA00023015"/>
    </source>
</evidence>
<dbReference type="FunFam" id="1.10.10.60:FF:000141">
    <property type="entry name" value="TetR family transcriptional regulator"/>
    <property type="match status" value="1"/>
</dbReference>
<dbReference type="Gene3D" id="1.10.10.60">
    <property type="entry name" value="Homeodomain-like"/>
    <property type="match status" value="1"/>
</dbReference>
<gene>
    <name evidence="6" type="ORF">ENN47_01185</name>
</gene>
<feature type="domain" description="HTH tetR-type" evidence="5">
    <location>
        <begin position="5"/>
        <end position="65"/>
    </location>
</feature>
<dbReference type="Pfam" id="PF17932">
    <property type="entry name" value="TetR_C_24"/>
    <property type="match status" value="1"/>
</dbReference>
<keyword evidence="3" id="KW-0804">Transcription</keyword>
<dbReference type="InterPro" id="IPR009057">
    <property type="entry name" value="Homeodomain-like_sf"/>
</dbReference>
<dbReference type="EMBL" id="DSBT01000043">
    <property type="protein sequence ID" value="HDP76805.1"/>
    <property type="molecule type" value="Genomic_DNA"/>
</dbReference>
<dbReference type="AlphaFoldDB" id="A0A7C1H2B4"/>
<proteinExistence type="predicted"/>
<reference evidence="6" key="1">
    <citation type="journal article" date="2020" name="mSystems">
        <title>Genome- and Community-Level Interaction Insights into Carbon Utilization and Element Cycling Functions of Hydrothermarchaeota in Hydrothermal Sediment.</title>
        <authorList>
            <person name="Zhou Z."/>
            <person name="Liu Y."/>
            <person name="Xu W."/>
            <person name="Pan J."/>
            <person name="Luo Z.H."/>
            <person name="Li M."/>
        </authorList>
    </citation>
    <scope>NUCLEOTIDE SEQUENCE [LARGE SCALE GENOMIC DNA]</scope>
    <source>
        <strain evidence="6">SpSt-1179</strain>
    </source>
</reference>
<sequence length="189" mass="21959">MRAKLSSRERIIKAARKAFAERGHDGVSMSEIAQIAGVKKALIYYYFPSKEDLFYEVWQYSIDELEDHVFSETRDENVYVSKLKRILRSYIDFITNKNEIKKIMDQERANLSREDNESWKRVRDRYQLLKEKLSSAIDEAKIAQEISKDVDPDSAADLILNGFSITEDPNGLESIREIIWRGLVSNSGE</sequence>
<keyword evidence="1" id="KW-0805">Transcription regulation</keyword>
<evidence type="ECO:0000256" key="3">
    <source>
        <dbReference type="ARBA" id="ARBA00023163"/>
    </source>
</evidence>
<keyword evidence="2 4" id="KW-0238">DNA-binding</keyword>
<name>A0A7C1H2B4_9BACT</name>
<dbReference type="SUPFAM" id="SSF48498">
    <property type="entry name" value="Tetracyclin repressor-like, C-terminal domain"/>
    <property type="match status" value="1"/>
</dbReference>
<organism evidence="6">
    <name type="scientific">Mesotoga infera</name>
    <dbReference type="NCBI Taxonomy" id="1236046"/>
    <lineage>
        <taxon>Bacteria</taxon>
        <taxon>Thermotogati</taxon>
        <taxon>Thermotogota</taxon>
        <taxon>Thermotogae</taxon>
        <taxon>Kosmotogales</taxon>
        <taxon>Kosmotogaceae</taxon>
        <taxon>Mesotoga</taxon>
    </lineage>
</organism>
<evidence type="ECO:0000256" key="2">
    <source>
        <dbReference type="ARBA" id="ARBA00023125"/>
    </source>
</evidence>
<evidence type="ECO:0000313" key="6">
    <source>
        <dbReference type="EMBL" id="HDP76805.1"/>
    </source>
</evidence>
<evidence type="ECO:0000256" key="4">
    <source>
        <dbReference type="PROSITE-ProRule" id="PRU00335"/>
    </source>
</evidence>
<dbReference type="GO" id="GO:0003700">
    <property type="term" value="F:DNA-binding transcription factor activity"/>
    <property type="evidence" value="ECO:0007669"/>
    <property type="project" value="TreeGrafter"/>
</dbReference>
<dbReference type="Pfam" id="PF00440">
    <property type="entry name" value="TetR_N"/>
    <property type="match status" value="1"/>
</dbReference>